<evidence type="ECO:0000259" key="1">
    <source>
        <dbReference type="PROSITE" id="PS50943"/>
    </source>
</evidence>
<dbReference type="InterPro" id="IPR001387">
    <property type="entry name" value="Cro/C1-type_HTH"/>
</dbReference>
<name>A0ABU9J3S3_9GAMM</name>
<comment type="caution">
    <text evidence="2">The sequence shown here is derived from an EMBL/GenBank/DDBJ whole genome shotgun (WGS) entry which is preliminary data.</text>
</comment>
<evidence type="ECO:0000313" key="3">
    <source>
        <dbReference type="Proteomes" id="UP001459204"/>
    </source>
</evidence>
<dbReference type="SUPFAM" id="SSF47413">
    <property type="entry name" value="lambda repressor-like DNA-binding domains"/>
    <property type="match status" value="1"/>
</dbReference>
<feature type="domain" description="HTH cro/C1-type" evidence="1">
    <location>
        <begin position="52"/>
        <end position="108"/>
    </location>
</feature>
<dbReference type="Gene3D" id="1.10.260.40">
    <property type="entry name" value="lambda repressor-like DNA-binding domains"/>
    <property type="match status" value="1"/>
</dbReference>
<proteinExistence type="predicted"/>
<dbReference type="Pfam" id="PF01381">
    <property type="entry name" value="HTH_3"/>
    <property type="match status" value="1"/>
</dbReference>
<reference evidence="2 3" key="1">
    <citation type="submission" date="2024-04" db="EMBL/GenBank/DDBJ databases">
        <title>Draft genome sequence of Pseudoxanthomonas putridarboris WD12.</title>
        <authorList>
            <person name="Oh J."/>
        </authorList>
    </citation>
    <scope>NUCLEOTIDE SEQUENCE [LARGE SCALE GENOMIC DNA]</scope>
    <source>
        <strain evidence="2 3">WD12</strain>
    </source>
</reference>
<dbReference type="InterPro" id="IPR010982">
    <property type="entry name" value="Lambda_DNA-bd_dom_sf"/>
</dbReference>
<dbReference type="InterPro" id="IPR013435">
    <property type="entry name" value="Mobile_mystery_prot_A"/>
</dbReference>
<organism evidence="2 3">
    <name type="scientific">Pseudoxanthomonas putridarboris</name>
    <dbReference type="NCBI Taxonomy" id="752605"/>
    <lineage>
        <taxon>Bacteria</taxon>
        <taxon>Pseudomonadati</taxon>
        <taxon>Pseudomonadota</taxon>
        <taxon>Gammaproteobacteria</taxon>
        <taxon>Lysobacterales</taxon>
        <taxon>Lysobacteraceae</taxon>
        <taxon>Pseudoxanthomonas</taxon>
    </lineage>
</organism>
<gene>
    <name evidence="2" type="ORF">AAD027_16230</name>
</gene>
<sequence length="172" mass="19594">MPVGISLRVMMMSNVASRKSMLSVARRRLDETGRIFRDAGPRIRSIPSGGWIGAIREALGMSVQDFADRLGVTRATAAKLEANERRRTIQLDSLQRAADALGCDLIYALVPREPLQDMVTERRMAVLKSMRRRTQQNMRLEAQEVDDPQQEEHLLAQAELLVPDRLLWRKEK</sequence>
<dbReference type="EMBL" id="JBBWWT010000009">
    <property type="protein sequence ID" value="MEL1265904.1"/>
    <property type="molecule type" value="Genomic_DNA"/>
</dbReference>
<accession>A0ABU9J3S3</accession>
<dbReference type="Proteomes" id="UP001459204">
    <property type="component" value="Unassembled WGS sequence"/>
</dbReference>
<dbReference type="CDD" id="cd00093">
    <property type="entry name" value="HTH_XRE"/>
    <property type="match status" value="1"/>
</dbReference>
<dbReference type="SMART" id="SM00530">
    <property type="entry name" value="HTH_XRE"/>
    <property type="match status" value="1"/>
</dbReference>
<protein>
    <submittedName>
        <fullName evidence="2">Mobile mystery protein A</fullName>
    </submittedName>
</protein>
<dbReference type="PROSITE" id="PS50943">
    <property type="entry name" value="HTH_CROC1"/>
    <property type="match status" value="1"/>
</dbReference>
<evidence type="ECO:0000313" key="2">
    <source>
        <dbReference type="EMBL" id="MEL1265904.1"/>
    </source>
</evidence>
<dbReference type="NCBIfam" id="TIGR02612">
    <property type="entry name" value="mob_myst_A"/>
    <property type="match status" value="1"/>
</dbReference>
<keyword evidence="3" id="KW-1185">Reference proteome</keyword>